<dbReference type="Proteomes" id="UP000257014">
    <property type="component" value="Unassembled WGS sequence"/>
</dbReference>
<reference evidence="2 3" key="1">
    <citation type="submission" date="2018-03" db="EMBL/GenBank/DDBJ databases">
        <authorList>
            <person name="Keele B.F."/>
        </authorList>
    </citation>
    <scope>NUCLEOTIDE SEQUENCE [LARGE SCALE GENOMIC DNA]</scope>
    <source>
        <strain evidence="2">ZCTH4_d</strain>
    </source>
</reference>
<sequence length="123" mass="13283">MDTPALMVGFSFFGRGSFAGSAVNDYSSQPLPQNGRLGRTRGRPALFRHNLAANNGTFLSREQGVFFGENRGKQVGPVFPRGKLLFGKEDPGSPAETRPYGRIPAGKENDVACRTRPGCRIPA</sequence>
<dbReference type="EMBL" id="QEWE01000021">
    <property type="protein sequence ID" value="REJ27467.1"/>
    <property type="molecule type" value="Genomic_DNA"/>
</dbReference>
<accession>A0A3E0K352</accession>
<proteinExistence type="predicted"/>
<organism evidence="2 3">
    <name type="scientific">Caldibacillus debilis</name>
    <dbReference type="NCBI Taxonomy" id="301148"/>
    <lineage>
        <taxon>Bacteria</taxon>
        <taxon>Bacillati</taxon>
        <taxon>Bacillota</taxon>
        <taxon>Bacilli</taxon>
        <taxon>Bacillales</taxon>
        <taxon>Bacillaceae</taxon>
        <taxon>Caldibacillus</taxon>
    </lineage>
</organism>
<gene>
    <name evidence="2" type="ORF">C6P37_11655</name>
</gene>
<evidence type="ECO:0000313" key="2">
    <source>
        <dbReference type="EMBL" id="REJ27467.1"/>
    </source>
</evidence>
<evidence type="ECO:0000313" key="3">
    <source>
        <dbReference type="Proteomes" id="UP000257014"/>
    </source>
</evidence>
<feature type="region of interest" description="Disordered" evidence="1">
    <location>
        <begin position="78"/>
        <end position="109"/>
    </location>
</feature>
<evidence type="ECO:0000256" key="1">
    <source>
        <dbReference type="SAM" id="MobiDB-lite"/>
    </source>
</evidence>
<name>A0A3E0K352_9BACI</name>
<dbReference type="AlphaFoldDB" id="A0A3E0K352"/>
<comment type="caution">
    <text evidence="2">The sequence shown here is derived from an EMBL/GenBank/DDBJ whole genome shotgun (WGS) entry which is preliminary data.</text>
</comment>
<protein>
    <submittedName>
        <fullName evidence="2">Uncharacterized protein</fullName>
    </submittedName>
</protein>